<evidence type="ECO:0000313" key="2">
    <source>
        <dbReference type="EMBL" id="AYV83603.1"/>
    </source>
</evidence>
<feature type="region of interest" description="Disordered" evidence="1">
    <location>
        <begin position="1"/>
        <end position="33"/>
    </location>
</feature>
<accession>A0A3G5ACJ7</accession>
<name>A0A3G5ACJ7_9VIRU</name>
<gene>
    <name evidence="2" type="ORF">Hyperionvirus9_20</name>
</gene>
<dbReference type="EMBL" id="MK072391">
    <property type="protein sequence ID" value="AYV83603.1"/>
    <property type="molecule type" value="Genomic_DNA"/>
</dbReference>
<reference evidence="2" key="1">
    <citation type="submission" date="2018-10" db="EMBL/GenBank/DDBJ databases">
        <title>Hidden diversity of soil giant viruses.</title>
        <authorList>
            <person name="Schulz F."/>
            <person name="Alteio L."/>
            <person name="Goudeau D."/>
            <person name="Ryan E.M."/>
            <person name="Malmstrom R.R."/>
            <person name="Blanchard J."/>
            <person name="Woyke T."/>
        </authorList>
    </citation>
    <scope>NUCLEOTIDE SEQUENCE</scope>
    <source>
        <strain evidence="2">HYV1</strain>
    </source>
</reference>
<protein>
    <submittedName>
        <fullName evidence="2">Uncharacterized protein</fullName>
    </submittedName>
</protein>
<proteinExistence type="predicted"/>
<feature type="region of interest" description="Disordered" evidence="1">
    <location>
        <begin position="227"/>
        <end position="249"/>
    </location>
</feature>
<sequence length="249" mass="28772">MDHNQAQSQEIEDDVQQDMTSTEPPAPQLPKPEVTAATVLKTPFGDIEYKPDLKLSRASIMQLITCYTYRLNTQQIQTNNKWQDHAYPRLQKMFTGLCETFTQAITELYNSPLYDKEVVLINFCGYKNFKLPLIVQTPGVHHRATYMSVNVRPFLKTIEQRLMYLSTVKVPARYKDDEKKVGTFKKVQSVAEELRTKFVIPLHESWKKLCQDAADIAGIVVENREPKTLVNRRSRGPTKNTRRQPLRGK</sequence>
<feature type="compositionally biased region" description="Basic residues" evidence="1">
    <location>
        <begin position="230"/>
        <end position="249"/>
    </location>
</feature>
<evidence type="ECO:0000256" key="1">
    <source>
        <dbReference type="SAM" id="MobiDB-lite"/>
    </source>
</evidence>
<organism evidence="2">
    <name type="scientific">Hyperionvirus sp</name>
    <dbReference type="NCBI Taxonomy" id="2487770"/>
    <lineage>
        <taxon>Viruses</taxon>
        <taxon>Varidnaviria</taxon>
        <taxon>Bamfordvirae</taxon>
        <taxon>Nucleocytoviricota</taxon>
        <taxon>Megaviricetes</taxon>
        <taxon>Imitervirales</taxon>
        <taxon>Mimiviridae</taxon>
        <taxon>Klosneuvirinae</taxon>
    </lineage>
</organism>